<proteinExistence type="predicted"/>
<evidence type="ECO:0000256" key="7">
    <source>
        <dbReference type="ARBA" id="ARBA00023242"/>
    </source>
</evidence>
<dbReference type="KEGG" id="zro:ZYRO0D08316g"/>
<dbReference type="SUPFAM" id="SSF57701">
    <property type="entry name" value="Zn2/Cys6 DNA-binding domain"/>
    <property type="match status" value="1"/>
</dbReference>
<dbReference type="GO" id="GO:0005634">
    <property type="term" value="C:nucleus"/>
    <property type="evidence" value="ECO:0007669"/>
    <property type="project" value="UniProtKB-SubCell"/>
</dbReference>
<sequence>MPPSDDISKSKYGTGVHKPRKKEFKGKRAVRACDTCRRLKTRCILSPIPNEFYCLRCESLKIHCSFQDMFGRPESKADEPEGSDPETLKMLIKHGYGTKDAEITSKLLHTINNNVHRVLQLLEGSSNDKSVSAPPAASASVPHSLPKVNLDVLDSNRIITPNTRSMEDVSPDLSSSLQSTERRHVLPYLSSPYVLLSQMVSKENLPIPVRKIYDNVGRPPAVDDLVTIKLITLSEALILVDAFRQHYGAWCSFPADQPIEELVENIRSKDGSLLLTTTCVLALRYTDRYHDLKTRVYKNLLYKLKSDLELSLKFMPQTTEFLQAIVILSLYASSFSSDIMSLDAWYLSGIGLQQYITRNIQASLQTALGQGNSFEDESSEIREFTSLRIWNHLCLVHLTHCVFSGRMCVVDEIRLDLCRRVLQLPKATNFDGRMVGEIALELILYNFMQQCQSAGSTVPGDPTNNLEDVKEDLKDWLEEWNYLFTQPITQFLKFAYHYGYSMIIYSWYHRLYYMVAEEVVIPQGKIDYLQADDKTLIGSCLNEFYPVGRIIDSMPPESQLEMLVHSHRALQEVVRTEFDIFKYLSDQIFFCTVLSSLVCIEISDSLHKTSKDLLNDDKVSEILMDIKIFSLRLQKIREGELRSFWVEEVDLKIPSVILQYHKAIENCLHSKFPNFENPTL</sequence>
<evidence type="ECO:0000256" key="3">
    <source>
        <dbReference type="ARBA" id="ARBA00022833"/>
    </source>
</evidence>
<feature type="domain" description="Zn(2)-C6 fungal-type" evidence="9">
    <location>
        <begin position="32"/>
        <end position="66"/>
    </location>
</feature>
<keyword evidence="2" id="KW-0479">Metal-binding</keyword>
<keyword evidence="7" id="KW-0539">Nucleus</keyword>
<keyword evidence="4" id="KW-0805">Transcription regulation</keyword>
<dbReference type="InterPro" id="IPR036864">
    <property type="entry name" value="Zn2-C6_fun-type_DNA-bd_sf"/>
</dbReference>
<evidence type="ECO:0000256" key="8">
    <source>
        <dbReference type="SAM" id="MobiDB-lite"/>
    </source>
</evidence>
<dbReference type="PROSITE" id="PS00463">
    <property type="entry name" value="ZN2_CY6_FUNGAL_1"/>
    <property type="match status" value="1"/>
</dbReference>
<dbReference type="PANTHER" id="PTHR31845:SF34">
    <property type="entry name" value="TRANSCRIPTIONAL ACTIVATOR OF PROTEASES PRTT"/>
    <property type="match status" value="1"/>
</dbReference>
<dbReference type="Gene3D" id="4.10.240.10">
    <property type="entry name" value="Zn(2)-C6 fungal-type DNA-binding domain"/>
    <property type="match status" value="1"/>
</dbReference>
<evidence type="ECO:0000256" key="6">
    <source>
        <dbReference type="ARBA" id="ARBA00023163"/>
    </source>
</evidence>
<dbReference type="GO" id="GO:0000981">
    <property type="term" value="F:DNA-binding transcription factor activity, RNA polymerase II-specific"/>
    <property type="evidence" value="ECO:0007669"/>
    <property type="project" value="InterPro"/>
</dbReference>
<dbReference type="EMBL" id="AM989989">
    <property type="protein sequence ID" value="CAQ43595.1"/>
    <property type="molecule type" value="Genomic_DNA"/>
</dbReference>
<evidence type="ECO:0000313" key="10">
    <source>
        <dbReference type="EMBL" id="CAQ43595.1"/>
    </source>
</evidence>
<reference evidence="10" key="1">
    <citation type="submission" date="2008-02" db="EMBL/GenBank/DDBJ databases">
        <title>Zygosaccharomyces rouxii homologs of Saccharomyces cerevisiae chromosome III.</title>
        <authorList>
            <person name="Gordon J.L."/>
            <person name="Wolfe K.H."/>
        </authorList>
    </citation>
    <scope>NUCLEOTIDE SEQUENCE</scope>
    <source>
        <strain evidence="10">CBS 732</strain>
    </source>
</reference>
<dbReference type="GO" id="GO:0000976">
    <property type="term" value="F:transcription cis-regulatory region binding"/>
    <property type="evidence" value="ECO:0007669"/>
    <property type="project" value="TreeGrafter"/>
</dbReference>
<dbReference type="InterPro" id="IPR001138">
    <property type="entry name" value="Zn2Cys6_DnaBD"/>
</dbReference>
<dbReference type="InterPro" id="IPR051089">
    <property type="entry name" value="prtT"/>
</dbReference>
<protein>
    <submittedName>
        <fullName evidence="10">Uncharacterized protein KLLA0C08657g</fullName>
    </submittedName>
</protein>
<dbReference type="CDD" id="cd12148">
    <property type="entry name" value="fungal_TF_MHR"/>
    <property type="match status" value="1"/>
</dbReference>
<dbReference type="PROSITE" id="PS50048">
    <property type="entry name" value="ZN2_CY6_FUNGAL_2"/>
    <property type="match status" value="1"/>
</dbReference>
<keyword evidence="6" id="KW-0804">Transcription</keyword>
<gene>
    <name evidence="10" type="primary">Zr_KLLA0C08657g</name>
    <name evidence="10" type="ORF">Zrou_10p31</name>
</gene>
<dbReference type="GO" id="GO:0008270">
    <property type="term" value="F:zinc ion binding"/>
    <property type="evidence" value="ECO:0007669"/>
    <property type="project" value="InterPro"/>
</dbReference>
<keyword evidence="3" id="KW-0862">Zinc</keyword>
<keyword evidence="5" id="KW-0238">DNA-binding</keyword>
<dbReference type="OMA" id="WEYLFSQ"/>
<evidence type="ECO:0000256" key="2">
    <source>
        <dbReference type="ARBA" id="ARBA00022723"/>
    </source>
</evidence>
<comment type="subcellular location">
    <subcellularLocation>
        <location evidence="1">Nucleus</location>
    </subcellularLocation>
</comment>
<evidence type="ECO:0000256" key="1">
    <source>
        <dbReference type="ARBA" id="ARBA00004123"/>
    </source>
</evidence>
<dbReference type="PANTHER" id="PTHR31845">
    <property type="entry name" value="FINGER DOMAIN PROTEIN, PUTATIVE-RELATED"/>
    <property type="match status" value="1"/>
</dbReference>
<organism evidence="10">
    <name type="scientific">Zygosaccharomyces rouxii</name>
    <dbReference type="NCBI Taxonomy" id="4956"/>
    <lineage>
        <taxon>Eukaryota</taxon>
        <taxon>Fungi</taxon>
        <taxon>Dikarya</taxon>
        <taxon>Ascomycota</taxon>
        <taxon>Saccharomycotina</taxon>
        <taxon>Saccharomycetes</taxon>
        <taxon>Saccharomycetales</taxon>
        <taxon>Saccharomycetaceae</taxon>
        <taxon>Zygosaccharomyces</taxon>
    </lineage>
</organism>
<dbReference type="CDD" id="cd00067">
    <property type="entry name" value="GAL4"/>
    <property type="match status" value="1"/>
</dbReference>
<dbReference type="AlphaFoldDB" id="B2G4T6"/>
<dbReference type="Pfam" id="PF00172">
    <property type="entry name" value="Zn_clus"/>
    <property type="match status" value="1"/>
</dbReference>
<evidence type="ECO:0000256" key="5">
    <source>
        <dbReference type="ARBA" id="ARBA00023125"/>
    </source>
</evidence>
<name>B2G4T6_ZYGRO</name>
<feature type="region of interest" description="Disordered" evidence="8">
    <location>
        <begin position="1"/>
        <end position="22"/>
    </location>
</feature>
<accession>B2G4T6</accession>
<dbReference type="RefSeq" id="XP_002496795.1">
    <property type="nucleotide sequence ID" value="XM_002496750.1"/>
</dbReference>
<dbReference type="SMART" id="SM00066">
    <property type="entry name" value="GAL4"/>
    <property type="match status" value="1"/>
</dbReference>
<evidence type="ECO:0000256" key="4">
    <source>
        <dbReference type="ARBA" id="ARBA00023015"/>
    </source>
</evidence>
<evidence type="ECO:0000259" key="9">
    <source>
        <dbReference type="PROSITE" id="PS50048"/>
    </source>
</evidence>